<dbReference type="EMBL" id="JBDJNQ010000008">
    <property type="protein sequence ID" value="MEN5378943.1"/>
    <property type="molecule type" value="Genomic_DNA"/>
</dbReference>
<dbReference type="Pfam" id="PF01501">
    <property type="entry name" value="Glyco_transf_8"/>
    <property type="match status" value="1"/>
</dbReference>
<dbReference type="SUPFAM" id="SSF53448">
    <property type="entry name" value="Nucleotide-diphospho-sugar transferases"/>
    <property type="match status" value="1"/>
</dbReference>
<evidence type="ECO:0000313" key="5">
    <source>
        <dbReference type="Proteomes" id="UP001409291"/>
    </source>
</evidence>
<dbReference type="InterPro" id="IPR002495">
    <property type="entry name" value="Glyco_trans_8"/>
</dbReference>
<sequence length="304" mass="36099">MKIVPIVFCFDDNLLLAAGVCLSSLLRHAKDDTFYDIYILHDRTCTFPEKGYFEQLHHVFPNFRLTYRNVGEEFDDAFEIRGITKATYYRLLIPTLIPEYDKIMYHDVDIIFRDDLSGIFFDTVMDDYYVAGVSTPYSDISAYVRAYIGVEINQYIAGGNLIINSAKMRADKLVDSFKEVARRNWKYQDMDVINVVCKGHIKYLPPSFCIVGTTSEILSDHTQKYYSPEDAAYALDYGIVHYNGAKPWNTWCYNFDIWWEYYRRSIYFDAKFYYDFYHQRQHDYDALSLWKRIKLVLRYFKTHS</sequence>
<evidence type="ECO:0000256" key="2">
    <source>
        <dbReference type="ARBA" id="ARBA00022679"/>
    </source>
</evidence>
<gene>
    <name evidence="4" type="ORF">ABE541_16900</name>
</gene>
<comment type="caution">
    <text evidence="4">The sequence shown here is derived from an EMBL/GenBank/DDBJ whole genome shotgun (WGS) entry which is preliminary data.</text>
</comment>
<keyword evidence="3" id="KW-0479">Metal-binding</keyword>
<protein>
    <submittedName>
        <fullName evidence="4">Glycosyltransferase</fullName>
    </submittedName>
</protein>
<dbReference type="Proteomes" id="UP001409291">
    <property type="component" value="Unassembled WGS sequence"/>
</dbReference>
<evidence type="ECO:0000256" key="1">
    <source>
        <dbReference type="ARBA" id="ARBA00022676"/>
    </source>
</evidence>
<dbReference type="PANTHER" id="PTHR13778">
    <property type="entry name" value="GLYCOSYLTRANSFERASE 8 DOMAIN-CONTAINING PROTEIN"/>
    <property type="match status" value="1"/>
</dbReference>
<proteinExistence type="predicted"/>
<evidence type="ECO:0000313" key="4">
    <source>
        <dbReference type="EMBL" id="MEN5378943.1"/>
    </source>
</evidence>
<dbReference type="PANTHER" id="PTHR13778:SF47">
    <property type="entry name" value="LIPOPOLYSACCHARIDE 1,3-GALACTOSYLTRANSFERASE"/>
    <property type="match status" value="1"/>
</dbReference>
<accession>A0ABV0BXF1</accession>
<dbReference type="InterPro" id="IPR029044">
    <property type="entry name" value="Nucleotide-diphossugar_trans"/>
</dbReference>
<organism evidence="4 5">
    <name type="scientific">Sphingobacterium kitahiroshimense</name>
    <dbReference type="NCBI Taxonomy" id="470446"/>
    <lineage>
        <taxon>Bacteria</taxon>
        <taxon>Pseudomonadati</taxon>
        <taxon>Bacteroidota</taxon>
        <taxon>Sphingobacteriia</taxon>
        <taxon>Sphingobacteriales</taxon>
        <taxon>Sphingobacteriaceae</taxon>
        <taxon>Sphingobacterium</taxon>
    </lineage>
</organism>
<name>A0ABV0BXF1_9SPHI</name>
<dbReference type="Gene3D" id="3.90.550.10">
    <property type="entry name" value="Spore Coat Polysaccharide Biosynthesis Protein SpsA, Chain A"/>
    <property type="match status" value="1"/>
</dbReference>
<dbReference type="InterPro" id="IPR050748">
    <property type="entry name" value="Glycosyltrans_8_dom-fam"/>
</dbReference>
<keyword evidence="1" id="KW-0328">Glycosyltransferase</keyword>
<keyword evidence="2" id="KW-0808">Transferase</keyword>
<keyword evidence="5" id="KW-1185">Reference proteome</keyword>
<dbReference type="RefSeq" id="WP_346581806.1">
    <property type="nucleotide sequence ID" value="NZ_JBDJLH010000011.1"/>
</dbReference>
<reference evidence="4 5" key="1">
    <citation type="submission" date="2024-04" db="EMBL/GenBank/DDBJ databases">
        <title>WGS of bacteria from Torrens River.</title>
        <authorList>
            <person name="Wyrsch E.R."/>
            <person name="Drigo B."/>
        </authorList>
    </citation>
    <scope>NUCLEOTIDE SEQUENCE [LARGE SCALE GENOMIC DNA]</scope>
    <source>
        <strain evidence="4 5">TWI391</strain>
    </source>
</reference>
<evidence type="ECO:0000256" key="3">
    <source>
        <dbReference type="ARBA" id="ARBA00022723"/>
    </source>
</evidence>